<gene>
    <name evidence="3" type="ORF">CFAM422_003727</name>
</gene>
<proteinExistence type="predicted"/>
<dbReference type="SUPFAM" id="SSF52540">
    <property type="entry name" value="P-loop containing nucleoside triphosphate hydrolases"/>
    <property type="match status" value="1"/>
</dbReference>
<evidence type="ECO:0000259" key="2">
    <source>
        <dbReference type="Pfam" id="PF24883"/>
    </source>
</evidence>
<evidence type="ECO:0000313" key="3">
    <source>
        <dbReference type="EMBL" id="KAF3074318.1"/>
    </source>
</evidence>
<accession>A0A9P4XMA5</accession>
<evidence type="ECO:0000313" key="4">
    <source>
        <dbReference type="Proteomes" id="UP000801864"/>
    </source>
</evidence>
<dbReference type="Proteomes" id="UP000801864">
    <property type="component" value="Unassembled WGS sequence"/>
</dbReference>
<dbReference type="AlphaFoldDB" id="A0A9P4XMA5"/>
<dbReference type="PANTHER" id="PTHR10039">
    <property type="entry name" value="AMELOGENIN"/>
    <property type="match status" value="1"/>
</dbReference>
<dbReference type="Pfam" id="PF24883">
    <property type="entry name" value="NPHP3_N"/>
    <property type="match status" value="1"/>
</dbReference>
<evidence type="ECO:0000256" key="1">
    <source>
        <dbReference type="ARBA" id="ARBA00022737"/>
    </source>
</evidence>
<dbReference type="EMBL" id="QLNT01000005">
    <property type="protein sequence ID" value="KAF3074318.1"/>
    <property type="molecule type" value="Genomic_DNA"/>
</dbReference>
<comment type="caution">
    <text evidence="3">The sequence shown here is derived from an EMBL/GenBank/DDBJ whole genome shotgun (WGS) entry which is preliminary data.</text>
</comment>
<keyword evidence="4" id="KW-1185">Reference proteome</keyword>
<dbReference type="PANTHER" id="PTHR10039:SF14">
    <property type="entry name" value="NACHT DOMAIN-CONTAINING PROTEIN"/>
    <property type="match status" value="1"/>
</dbReference>
<sequence length="848" mass="96553">MYPRNNKRRLNEEIAFKNAEIVHKRSCIASQDTSATHYGANKVATAQAVFHGSGIQHSGQGPFIVQGNVNVTSNPSPTAKIAEEKERKEDCKKALFVTDPTEDRDMLKRKKGSRATGTCEWIFNTTELTSWLRPDEGKPGSRPKSVLWLHGNPGMGKSTMTIYFTEELSKQFEQDKLEKTADKKTLAYFFCDANFEKRKTATSIIRGLLYQLVQKHDELLSTYVLPKYEERNDQLFTSVDTLWALFIAAAADPGTGQKYCIIDALDECDSDSQEVLLYHLQETFHHQDKAPSNVHFLITSRPYPEIREYLQSFPNKDLATFYQMRQDIDRCIYERVEDLAKKKLYTDKVKREISIILREKAEGTFLWIGLACEELKRKPSKDAIHFLQTMPKGLTSLYEKLLQTAVEDEYSDNTVRRILGFITVSFEALSILELADACQLHQDEPDVWTRIQYTRDQIASCRLLVIIQDEKVQLLHQSVRDFLVGPGSDTFVDRLNAHASAASRCIDFLLQAGCGRFLRYASKYWPQHAREAQGKFEIHGSQIQIFKENSPMKPLLRYAGFSLLHVAARWEVPILMEYALGLRKVDCMRGESIFNGKLDVNRLDLLCRSPLAEVLGAGVGSGSIENVDILLQAGAIVSKENVRMAIQRYHKHPRVVLLLLGRLKDRKAFTQTILVDLVCQGHIQLLSAILSKYGHEVLITGDIIIATIRIERQGKIIMELFLRYQSNKISITKDVIFEAAVNYHRSKEIICLVFQKMGNLVEIIEDAMVVAVTYFLVLGKLIELLIQSRSCVTITKKIVETVLYGGFLGYKHQVACIELFFQNQGTLDFTREAFDAIVEFRQSQISGR</sequence>
<keyword evidence="1" id="KW-0677">Repeat</keyword>
<feature type="domain" description="Nephrocystin 3-like N-terminal" evidence="2">
    <location>
        <begin position="117"/>
        <end position="301"/>
    </location>
</feature>
<protein>
    <recommendedName>
        <fullName evidence="2">Nephrocystin 3-like N-terminal domain-containing protein</fullName>
    </recommendedName>
</protein>
<reference evidence="3 4" key="1">
    <citation type="submission" date="2018-06" db="EMBL/GenBank/DDBJ databases">
        <title>Genome analysis of cellulolytic fungus Trichoderma lentiforme CFAM-422.</title>
        <authorList>
            <person name="Steindorff A.S."/>
            <person name="Formighieri E.F."/>
            <person name="Midorikawa G.E.O."/>
            <person name="Tamietti M.S."/>
            <person name="Ramos E.Z."/>
            <person name="Silva A.S."/>
            <person name="Bon E.P.S."/>
            <person name="Mendes T.D."/>
            <person name="Damaso M.C.T."/>
            <person name="Favaro L.C.L."/>
        </authorList>
    </citation>
    <scope>NUCLEOTIDE SEQUENCE [LARGE SCALE GENOMIC DNA]</scope>
    <source>
        <strain evidence="3 4">CFAM-422</strain>
    </source>
</reference>
<dbReference type="InterPro" id="IPR027417">
    <property type="entry name" value="P-loop_NTPase"/>
</dbReference>
<dbReference type="Gene3D" id="3.40.50.300">
    <property type="entry name" value="P-loop containing nucleotide triphosphate hydrolases"/>
    <property type="match status" value="1"/>
</dbReference>
<name>A0A9P4XMA5_9HYPO</name>
<organism evidence="3 4">
    <name type="scientific">Trichoderma lentiforme</name>
    <dbReference type="NCBI Taxonomy" id="1567552"/>
    <lineage>
        <taxon>Eukaryota</taxon>
        <taxon>Fungi</taxon>
        <taxon>Dikarya</taxon>
        <taxon>Ascomycota</taxon>
        <taxon>Pezizomycotina</taxon>
        <taxon>Sordariomycetes</taxon>
        <taxon>Hypocreomycetidae</taxon>
        <taxon>Hypocreales</taxon>
        <taxon>Hypocreaceae</taxon>
        <taxon>Trichoderma</taxon>
    </lineage>
</organism>
<dbReference type="InterPro" id="IPR056884">
    <property type="entry name" value="NPHP3-like_N"/>
</dbReference>